<feature type="compositionally biased region" description="Low complexity" evidence="1">
    <location>
        <begin position="66"/>
        <end position="76"/>
    </location>
</feature>
<keyword evidence="3" id="KW-1185">Reference proteome</keyword>
<gene>
    <name evidence="2" type="ORF">K7862_16245</name>
</gene>
<dbReference type="EMBL" id="JAINZZ010000017">
    <property type="protein sequence ID" value="MBY8879176.1"/>
    <property type="molecule type" value="Genomic_DNA"/>
</dbReference>
<evidence type="ECO:0000256" key="1">
    <source>
        <dbReference type="SAM" id="MobiDB-lite"/>
    </source>
</evidence>
<evidence type="ECO:0000313" key="3">
    <source>
        <dbReference type="Proteomes" id="UP000778578"/>
    </source>
</evidence>
<sequence>MDIRPGNDLGGPRPGGRATGSAPVLAFFLAMALALGLAAAAAGCDGTGGDSARQGGGHGAAGGAGTSPANTPGAGAVPSVAELKSALLTAHDIGLGSTVDPSSIGGASIRGCEPLAGTLNASMAAASRPGQPAASSGIAGSGTGPFVAEALTTKAPSQLAADYARTRAALSACRSLTLTTGGTRVTFALTPTSFGGSGTASAQLAAKVQGLGVHGYLAMERLGPVVLSYYFFELGGSSSEPASTFYRQAVAKAGRVLAVPASGQAG</sequence>
<organism evidence="2 3">
    <name type="scientific">Actinacidiphila acidipaludis</name>
    <dbReference type="NCBI Taxonomy" id="2873382"/>
    <lineage>
        <taxon>Bacteria</taxon>
        <taxon>Bacillati</taxon>
        <taxon>Actinomycetota</taxon>
        <taxon>Actinomycetes</taxon>
        <taxon>Kitasatosporales</taxon>
        <taxon>Streptomycetaceae</taxon>
        <taxon>Actinacidiphila</taxon>
    </lineage>
</organism>
<dbReference type="Proteomes" id="UP000778578">
    <property type="component" value="Unassembled WGS sequence"/>
</dbReference>
<evidence type="ECO:0000313" key="2">
    <source>
        <dbReference type="EMBL" id="MBY8879176.1"/>
    </source>
</evidence>
<comment type="caution">
    <text evidence="2">The sequence shown here is derived from an EMBL/GenBank/DDBJ whole genome shotgun (WGS) entry which is preliminary data.</text>
</comment>
<feature type="compositionally biased region" description="Gly residues" evidence="1">
    <location>
        <begin position="46"/>
        <end position="65"/>
    </location>
</feature>
<accession>A0ABS7Q7P4</accession>
<evidence type="ECO:0008006" key="4">
    <source>
        <dbReference type="Google" id="ProtNLM"/>
    </source>
</evidence>
<feature type="region of interest" description="Disordered" evidence="1">
    <location>
        <begin position="46"/>
        <end position="76"/>
    </location>
</feature>
<name>A0ABS7Q7P4_9ACTN</name>
<proteinExistence type="predicted"/>
<protein>
    <recommendedName>
        <fullName evidence="4">Lipoprotein</fullName>
    </recommendedName>
</protein>
<dbReference type="RefSeq" id="WP_222963312.1">
    <property type="nucleotide sequence ID" value="NZ_JAINZZ010000017.1"/>
</dbReference>
<reference evidence="2 3" key="1">
    <citation type="submission" date="2021-08" db="EMBL/GenBank/DDBJ databases">
        <title>WGS of actinomycetes from Thailand.</title>
        <authorList>
            <person name="Thawai C."/>
        </authorList>
    </citation>
    <scope>NUCLEOTIDE SEQUENCE [LARGE SCALE GENOMIC DNA]</scope>
    <source>
        <strain evidence="2 3">PLK6-54</strain>
    </source>
</reference>